<proteinExistence type="predicted"/>
<keyword evidence="1" id="KW-0472">Membrane</keyword>
<reference evidence="2 3" key="1">
    <citation type="submission" date="2016-10" db="EMBL/GenBank/DDBJ databases">
        <authorList>
            <person name="de Groot N.N."/>
        </authorList>
    </citation>
    <scope>NUCLEOTIDE SEQUENCE [LARGE SCALE GENOMIC DNA]</scope>
    <source>
        <strain evidence="2 3">CGMCC 4.6533</strain>
    </source>
</reference>
<evidence type="ECO:0000313" key="3">
    <source>
        <dbReference type="Proteomes" id="UP000199202"/>
    </source>
</evidence>
<accession>A0A1G8XNA8</accession>
<evidence type="ECO:0000313" key="2">
    <source>
        <dbReference type="EMBL" id="SDJ91375.1"/>
    </source>
</evidence>
<name>A0A1G8XNA8_9ACTN</name>
<dbReference type="AlphaFoldDB" id="A0A1G8XNA8"/>
<dbReference type="STRING" id="633440.SAMN05421869_1134"/>
<gene>
    <name evidence="2" type="ORF">SAMN05421869_1134</name>
</gene>
<organism evidence="2 3">
    <name type="scientific">Nonomuraea jiangxiensis</name>
    <dbReference type="NCBI Taxonomy" id="633440"/>
    <lineage>
        <taxon>Bacteria</taxon>
        <taxon>Bacillati</taxon>
        <taxon>Actinomycetota</taxon>
        <taxon>Actinomycetes</taxon>
        <taxon>Streptosporangiales</taxon>
        <taxon>Streptosporangiaceae</taxon>
        <taxon>Nonomuraea</taxon>
    </lineage>
</organism>
<sequence>MEAVTDVLSALIPPLVVGGAFIFGVVKLVRSEGPRRRPNPEDQAEKGN</sequence>
<dbReference type="EMBL" id="FNDJ01000013">
    <property type="protein sequence ID" value="SDJ91375.1"/>
    <property type="molecule type" value="Genomic_DNA"/>
</dbReference>
<feature type="transmembrane region" description="Helical" evidence="1">
    <location>
        <begin position="12"/>
        <end position="29"/>
    </location>
</feature>
<protein>
    <submittedName>
        <fullName evidence="2">Uncharacterized protein</fullName>
    </submittedName>
</protein>
<evidence type="ECO:0000256" key="1">
    <source>
        <dbReference type="SAM" id="Phobius"/>
    </source>
</evidence>
<dbReference type="Proteomes" id="UP000199202">
    <property type="component" value="Unassembled WGS sequence"/>
</dbReference>
<keyword evidence="1" id="KW-0812">Transmembrane</keyword>
<keyword evidence="3" id="KW-1185">Reference proteome</keyword>
<keyword evidence="1" id="KW-1133">Transmembrane helix</keyword>